<evidence type="ECO:0000313" key="2">
    <source>
        <dbReference type="Proteomes" id="UP000479335"/>
    </source>
</evidence>
<protein>
    <submittedName>
        <fullName evidence="1">Uncharacterized protein</fullName>
    </submittedName>
</protein>
<dbReference type="EMBL" id="WWCN01000031">
    <property type="protein sequence ID" value="MYM26571.1"/>
    <property type="molecule type" value="Genomic_DNA"/>
</dbReference>
<dbReference type="RefSeq" id="WP_161010007.1">
    <property type="nucleotide sequence ID" value="NZ_WWCN01000031.1"/>
</dbReference>
<proteinExistence type="predicted"/>
<reference evidence="1 2" key="1">
    <citation type="submission" date="2019-12" db="EMBL/GenBank/DDBJ databases">
        <title>Novel species isolated from a subtropical stream in China.</title>
        <authorList>
            <person name="Lu H."/>
        </authorList>
    </citation>
    <scope>NUCLEOTIDE SEQUENCE [LARGE SCALE GENOMIC DNA]</scope>
    <source>
        <strain evidence="1 2">FT135W</strain>
    </source>
</reference>
<gene>
    <name evidence="1" type="ORF">GTP46_28500</name>
</gene>
<dbReference type="Proteomes" id="UP000479335">
    <property type="component" value="Unassembled WGS sequence"/>
</dbReference>
<comment type="caution">
    <text evidence="1">The sequence shown here is derived from an EMBL/GenBank/DDBJ whole genome shotgun (WGS) entry which is preliminary data.</text>
</comment>
<evidence type="ECO:0000313" key="1">
    <source>
        <dbReference type="EMBL" id="MYM26571.1"/>
    </source>
</evidence>
<dbReference type="AlphaFoldDB" id="A0A6L8KPV9"/>
<organism evidence="1 2">
    <name type="scientific">Duganella flavida</name>
    <dbReference type="NCBI Taxonomy" id="2692175"/>
    <lineage>
        <taxon>Bacteria</taxon>
        <taxon>Pseudomonadati</taxon>
        <taxon>Pseudomonadota</taxon>
        <taxon>Betaproteobacteria</taxon>
        <taxon>Burkholderiales</taxon>
        <taxon>Oxalobacteraceae</taxon>
        <taxon>Telluria group</taxon>
        <taxon>Duganella</taxon>
    </lineage>
</organism>
<sequence length="102" mass="11297">MTTKVLTFRISMPVYADLCATAAELGVPVAAHVRRLIEREHQAEQITQLRSELLAKLEQLTPATTQPRFPALDEILLLSRATASHLNAQIVAQVRAKLANQQ</sequence>
<name>A0A6L8KPV9_9BURK</name>
<keyword evidence="2" id="KW-1185">Reference proteome</keyword>
<accession>A0A6L8KPV9</accession>